<dbReference type="EMBL" id="AE015929">
    <property type="protein sequence ID" value="AAO05663.1"/>
    <property type="molecule type" value="Genomic_DNA"/>
</dbReference>
<dbReference type="EC" id="3.1.1.-" evidence="3"/>
<gene>
    <name evidence="5" type="ordered locus">SE_2022</name>
</gene>
<dbReference type="Gene3D" id="3.40.50.1820">
    <property type="entry name" value="alpha/beta hydrolase"/>
    <property type="match status" value="1"/>
</dbReference>
<sequence length="455" mass="53384">MCSNMVQVKIGNCTINGLHKKNIDVFLGIPYAKSFNKISRFQHSKLMELSKPMIDATHIQSIPPQPYNSLEDFFSMTDSSFNSFKQNDYCLFLNIWKPSSNQNHLPVVIYFYGGSFLQGHGTAELYCPEHIVEQENIIVVTFNYRLGALGYLDWSYFNQHLNYNNGISDQINVLRWVHQYIEHFGGDSNNVTLMGQSAGSMSIMTLMQMPELDDYYHKVMLLSGTLTTDTPLNAHTKVQHFSQLMRHYFPNKTLKTLTSDDILYLMESQKIERGRSRGLDLIYQPIKDHHMSRSIKKFPKPTFMSYTHDEGDIYIEDATRTLPSERFIHLMSQYGTHVEKNDALTMKQQRNLITEYCFVRPIYLFLNKMNSCDTWLARFDWHQPHTSYFKSAYHILDLVFWFGHLSILTKNHYSITQHDMNLSRNMISDLAYFARKGKMPWKCYEPQHQALHIYR</sequence>
<feature type="domain" description="Carboxylesterase type B" evidence="4">
    <location>
        <begin position="8"/>
        <end position="438"/>
    </location>
</feature>
<dbReference type="Pfam" id="PF00135">
    <property type="entry name" value="COesterase"/>
    <property type="match status" value="1"/>
</dbReference>
<name>A0A0H2VI79_STAES</name>
<organism evidence="5 6">
    <name type="scientific">Staphylococcus epidermidis (strain ATCC 12228 / FDA PCI 1200)</name>
    <dbReference type="NCBI Taxonomy" id="176280"/>
    <lineage>
        <taxon>Bacteria</taxon>
        <taxon>Bacillati</taxon>
        <taxon>Bacillota</taxon>
        <taxon>Bacilli</taxon>
        <taxon>Bacillales</taxon>
        <taxon>Staphylococcaceae</taxon>
        <taxon>Staphylococcus</taxon>
    </lineage>
</organism>
<dbReference type="PANTHER" id="PTHR45237">
    <property type="entry name" value="POSSIBLE PARA-NITROBENZYL ESTERASE"/>
    <property type="match status" value="1"/>
</dbReference>
<dbReference type="SUPFAM" id="SSF53474">
    <property type="entry name" value="alpha/beta-Hydrolases"/>
    <property type="match status" value="1"/>
</dbReference>
<evidence type="ECO:0000259" key="4">
    <source>
        <dbReference type="Pfam" id="PF00135"/>
    </source>
</evidence>
<evidence type="ECO:0000313" key="6">
    <source>
        <dbReference type="Proteomes" id="UP000001411"/>
    </source>
</evidence>
<accession>A0A0H2VI79</accession>
<dbReference type="InterPro" id="IPR029058">
    <property type="entry name" value="AB_hydrolase_fold"/>
</dbReference>
<evidence type="ECO:0000256" key="1">
    <source>
        <dbReference type="ARBA" id="ARBA00005964"/>
    </source>
</evidence>
<dbReference type="PROSITE" id="PS00122">
    <property type="entry name" value="CARBOXYLESTERASE_B_1"/>
    <property type="match status" value="1"/>
</dbReference>
<keyword evidence="2 3" id="KW-0378">Hydrolase</keyword>
<dbReference type="PANTHER" id="PTHR45237:SF2">
    <property type="entry name" value="POSSIBLE PARA-NITROBENZYL ESTERASE"/>
    <property type="match status" value="1"/>
</dbReference>
<comment type="similarity">
    <text evidence="1 3">Belongs to the type-B carboxylesterase/lipase family.</text>
</comment>
<dbReference type="Proteomes" id="UP000001411">
    <property type="component" value="Chromosome"/>
</dbReference>
<dbReference type="eggNOG" id="COG2272">
    <property type="taxonomic scope" value="Bacteria"/>
</dbReference>
<dbReference type="PATRIC" id="fig|176280.10.peg.1975"/>
<dbReference type="KEGG" id="sep:SE_2022"/>
<dbReference type="ESTHER" id="staep-SERP2035">
    <property type="family name" value="Carb_B_Bacteria"/>
</dbReference>
<proteinExistence type="inferred from homology"/>
<evidence type="ECO:0000256" key="2">
    <source>
        <dbReference type="ARBA" id="ARBA00022801"/>
    </source>
</evidence>
<evidence type="ECO:0000313" key="5">
    <source>
        <dbReference type="EMBL" id="AAO05663.1"/>
    </source>
</evidence>
<reference evidence="5 6" key="1">
    <citation type="journal article" date="2003" name="Mol. Microbiol.">
        <title>Genome-based analysis of virulence genes in a non-biofilm-forming Staphylococcus epidermidis strain (ATCC 12228).</title>
        <authorList>
            <person name="Zhang Y.Q."/>
            <person name="Ren S.X."/>
            <person name="Li H.L."/>
            <person name="Wang Y.X."/>
            <person name="Fu G."/>
            <person name="Yang J."/>
            <person name="Qin Z.Q."/>
            <person name="Miao Y.G."/>
            <person name="Wang W.Y."/>
            <person name="Chen R.S."/>
            <person name="Shen Y."/>
            <person name="Chen Z."/>
            <person name="Yuan Z.H."/>
            <person name="Zhao G.P."/>
            <person name="Qu D."/>
            <person name="Danchin A."/>
            <person name="Wen Y.M."/>
        </authorList>
    </citation>
    <scope>NUCLEOTIDE SEQUENCE [LARGE SCALE GENOMIC DNA]</scope>
    <source>
        <strain evidence="6">ATCC 12228 / FDA PCI 1200</strain>
    </source>
</reference>
<dbReference type="AlphaFoldDB" id="A0A0H2VI79"/>
<dbReference type="OrthoDB" id="9775851at2"/>
<dbReference type="GO" id="GO:0016787">
    <property type="term" value="F:hydrolase activity"/>
    <property type="evidence" value="ECO:0007669"/>
    <property type="project" value="UniProtKB-KW"/>
</dbReference>
<evidence type="ECO:0000256" key="3">
    <source>
        <dbReference type="RuleBase" id="RU361235"/>
    </source>
</evidence>
<dbReference type="InterPro" id="IPR019826">
    <property type="entry name" value="Carboxylesterase_B_AS"/>
</dbReference>
<dbReference type="InterPro" id="IPR002018">
    <property type="entry name" value="CarbesteraseB"/>
</dbReference>
<dbReference type="HOGENOM" id="CLU_006586_16_4_9"/>
<protein>
    <recommendedName>
        <fullName evidence="3">Carboxylic ester hydrolase</fullName>
        <ecNumber evidence="3">3.1.1.-</ecNumber>
    </recommendedName>
</protein>